<keyword evidence="3" id="KW-1185">Reference proteome</keyword>
<reference evidence="2" key="1">
    <citation type="submission" date="2022-11" db="EMBL/GenBank/DDBJ databases">
        <title>Hoeflea poritis sp. nov., isolated from scleractinian coral Porites lutea.</title>
        <authorList>
            <person name="Zhang G."/>
            <person name="Wei Q."/>
            <person name="Cai L."/>
        </authorList>
    </citation>
    <scope>NUCLEOTIDE SEQUENCE</scope>
    <source>
        <strain evidence="2">E7-10</strain>
    </source>
</reference>
<gene>
    <name evidence="2" type="ORF">OOZ53_20905</name>
</gene>
<evidence type="ECO:0000313" key="2">
    <source>
        <dbReference type="EMBL" id="MDA4847832.1"/>
    </source>
</evidence>
<protein>
    <submittedName>
        <fullName evidence="2">Cyclase family protein</fullName>
    </submittedName>
</protein>
<feature type="region of interest" description="Disordered" evidence="1">
    <location>
        <begin position="1"/>
        <end position="25"/>
    </location>
</feature>
<dbReference type="Pfam" id="PF04199">
    <property type="entry name" value="Cyclase"/>
    <property type="match status" value="1"/>
</dbReference>
<organism evidence="2 3">
    <name type="scientific">Hoeflea poritis</name>
    <dbReference type="NCBI Taxonomy" id="2993659"/>
    <lineage>
        <taxon>Bacteria</taxon>
        <taxon>Pseudomonadati</taxon>
        <taxon>Pseudomonadota</taxon>
        <taxon>Alphaproteobacteria</taxon>
        <taxon>Hyphomicrobiales</taxon>
        <taxon>Rhizobiaceae</taxon>
        <taxon>Hoeflea</taxon>
    </lineage>
</organism>
<dbReference type="RefSeq" id="WP_271091674.1">
    <property type="nucleotide sequence ID" value="NZ_JAPJZH010000016.1"/>
</dbReference>
<dbReference type="PANTHER" id="PTHR34861">
    <property type="match status" value="1"/>
</dbReference>
<name>A0ABT4VSY9_9HYPH</name>
<accession>A0ABT4VSY9</accession>
<evidence type="ECO:0000313" key="3">
    <source>
        <dbReference type="Proteomes" id="UP001148313"/>
    </source>
</evidence>
<dbReference type="EMBL" id="JAPJZH010000016">
    <property type="protein sequence ID" value="MDA4847832.1"/>
    <property type="molecule type" value="Genomic_DNA"/>
</dbReference>
<evidence type="ECO:0000256" key="1">
    <source>
        <dbReference type="SAM" id="MobiDB-lite"/>
    </source>
</evidence>
<dbReference type="Proteomes" id="UP001148313">
    <property type="component" value="Unassembled WGS sequence"/>
</dbReference>
<comment type="caution">
    <text evidence="2">The sequence shown here is derived from an EMBL/GenBank/DDBJ whole genome shotgun (WGS) entry which is preliminary data.</text>
</comment>
<sequence length="352" mass="38711">MQGDDGSTQTKSTDMRWKHRPEGSNWGEFGADDQLGRLNLIDDACRLRAAREIRSGKSFCLSLPLDVPETGFSELRKRPVQHFAQRANGQVNVNYPLRNEDPRYTDIVSDDQFTISTQYSTQWDALAHVGSAFDVEGDGIPRPVYYNGYRAGTDVVSPRDDSGLAGAHALSVDVMAQHTMQGRGIMIDLAGRVGNRELLVGFAQVAAIVDEEKITVGSGDILCFHTGFGDALARSTHDKSVDVDPRRYPSLDGRDARLCDWIDKSGVAAIAADNVAVEAYPNIGPAQSKPCAGLPLHEHCLFKLGIPLGELWYLTELRNWLKENSRNRFFLTCPPLRLPRAFGSPVTPVATV</sequence>
<feature type="compositionally biased region" description="Basic and acidic residues" evidence="1">
    <location>
        <begin position="13"/>
        <end position="22"/>
    </location>
</feature>
<feature type="compositionally biased region" description="Polar residues" evidence="1">
    <location>
        <begin position="1"/>
        <end position="12"/>
    </location>
</feature>
<dbReference type="PANTHER" id="PTHR34861:SF11">
    <property type="entry name" value="CYCLASE"/>
    <property type="match status" value="1"/>
</dbReference>
<dbReference type="Gene3D" id="3.50.30.50">
    <property type="entry name" value="Putative cyclase"/>
    <property type="match status" value="1"/>
</dbReference>
<dbReference type="InterPro" id="IPR007325">
    <property type="entry name" value="KFase/CYL"/>
</dbReference>
<dbReference type="InterPro" id="IPR037175">
    <property type="entry name" value="KFase_sf"/>
</dbReference>
<dbReference type="SUPFAM" id="SSF102198">
    <property type="entry name" value="Putative cyclase"/>
    <property type="match status" value="1"/>
</dbReference>
<proteinExistence type="predicted"/>